<dbReference type="InterPro" id="IPR044571">
    <property type="entry name" value="P4KG1-8"/>
</dbReference>
<dbReference type="InterPro" id="IPR000403">
    <property type="entry name" value="PI3/4_kinase_cat_dom"/>
</dbReference>
<dbReference type="InParanoid" id="F0Y7X9"/>
<dbReference type="InterPro" id="IPR029071">
    <property type="entry name" value="Ubiquitin-like_domsf"/>
</dbReference>
<dbReference type="PROSITE" id="PS50053">
    <property type="entry name" value="UBIQUITIN_2"/>
    <property type="match status" value="1"/>
</dbReference>
<feature type="non-terminal residue" evidence="8">
    <location>
        <position position="619"/>
    </location>
</feature>
<name>F0Y7X9_AURAN</name>
<dbReference type="SUPFAM" id="SSF54236">
    <property type="entry name" value="Ubiquitin-like"/>
    <property type="match status" value="1"/>
</dbReference>
<gene>
    <name evidence="8" type="ORF">AURANDRAFT_53540</name>
</gene>
<evidence type="ECO:0000313" key="9">
    <source>
        <dbReference type="Proteomes" id="UP000002729"/>
    </source>
</evidence>
<evidence type="ECO:0000256" key="4">
    <source>
        <dbReference type="ARBA" id="ARBA00022777"/>
    </source>
</evidence>
<evidence type="ECO:0000256" key="3">
    <source>
        <dbReference type="ARBA" id="ARBA00022741"/>
    </source>
</evidence>
<dbReference type="SMART" id="SM00213">
    <property type="entry name" value="UBQ"/>
    <property type="match status" value="1"/>
</dbReference>
<protein>
    <recommendedName>
        <fullName evidence="7">Ubiquitin-like domain-containing protein</fullName>
    </recommendedName>
</protein>
<dbReference type="PANTHER" id="PTHR45800">
    <property type="entry name" value="PHOSPHATIDYLINOSITOL 4-KINASE GAMMA"/>
    <property type="match status" value="1"/>
</dbReference>
<dbReference type="KEGG" id="aaf:AURANDRAFT_53540"/>
<feature type="domain" description="Ubiquitin-like" evidence="7">
    <location>
        <begin position="59"/>
        <end position="105"/>
    </location>
</feature>
<dbReference type="eggNOG" id="KOG2381">
    <property type="taxonomic scope" value="Eukaryota"/>
</dbReference>
<dbReference type="Pfam" id="PF00240">
    <property type="entry name" value="ubiquitin"/>
    <property type="match status" value="1"/>
</dbReference>
<dbReference type="GeneID" id="20222309"/>
<dbReference type="RefSeq" id="XP_009036520.1">
    <property type="nucleotide sequence ID" value="XM_009038272.1"/>
</dbReference>
<comment type="similarity">
    <text evidence="1">Belongs to the PI3/PI4-kinase family. Type II PI4K subfamily.</text>
</comment>
<evidence type="ECO:0000256" key="1">
    <source>
        <dbReference type="ARBA" id="ARBA00008941"/>
    </source>
</evidence>
<dbReference type="Gene3D" id="3.10.20.90">
    <property type="entry name" value="Phosphatidylinositol 3-kinase Catalytic Subunit, Chain A, domain 1"/>
    <property type="match status" value="1"/>
</dbReference>
<sequence length="619" mass="65964">MNNPRSMEGRRLGDVAKELRACHSGGGLSQAAKAREPSMHVFLIDAWAQRSILGGRRKLEVKPWATVREVKNGIAKLLRIPPQRQQLYFRSAELADHRTLEASGVHHSGATLLFDARPELTESDEAALEPVSCAALHGGDGALPPTLGRALLRARRALVVGQKAPELAMDGTGGTYFLPGLDGAPEACFKPADEEPFCANNPRLFVGTAMPGTREAPEAEMRRGVRPGEAAKREVAAYLLDARNGGGAGVPETTLAKSRHRGYEYHDRVVADKVGSFQVYVPHSGVAEDFAPGRFETQRLQAIAALDMRCLNCDRNAANLLIPKQRRGAGKKEHDLKLVPIDHGFCLPEVLSIEWFDWCWIDWPALSAPVCEPLKAQIAQLDADDDAAALRDALDIRPKSARLMVAATELLKRGVAAGLTLRDVAMLIVLPEDASSKTGKLATAVARAAELADLAFAETHALGGALPRGVPATIRVSLAPPEEKVLGDLDFDAVSAVDVRLTVAVPPEPAATKAHSSYYTQSKPIAIDCAEAWRDEASSSPEPSPSGPSSPSSSDVGCAHGSPRWVDGLPSTVAPFAKGVPASPMRARSVSPTSDDDDGFVARFCGRAPPSARAAPKKS</sequence>
<keyword evidence="3" id="KW-0547">Nucleotide-binding</keyword>
<dbReference type="InterPro" id="IPR000626">
    <property type="entry name" value="Ubiquitin-like_dom"/>
</dbReference>
<dbReference type="Pfam" id="PF00454">
    <property type="entry name" value="PI3_PI4_kinase"/>
    <property type="match status" value="1"/>
</dbReference>
<feature type="region of interest" description="Disordered" evidence="6">
    <location>
        <begin position="534"/>
        <end position="619"/>
    </location>
</feature>
<dbReference type="CDD" id="cd17039">
    <property type="entry name" value="Ubl_ubiquitin_like"/>
    <property type="match status" value="1"/>
</dbReference>
<reference evidence="8 9" key="1">
    <citation type="journal article" date="2011" name="Proc. Natl. Acad. Sci. U.S.A.">
        <title>Niche of harmful alga Aureococcus anophagefferens revealed through ecogenomics.</title>
        <authorList>
            <person name="Gobler C.J."/>
            <person name="Berry D.L."/>
            <person name="Dyhrman S.T."/>
            <person name="Wilhelm S.W."/>
            <person name="Salamov A."/>
            <person name="Lobanov A.V."/>
            <person name="Zhang Y."/>
            <person name="Collier J.L."/>
            <person name="Wurch L.L."/>
            <person name="Kustka A.B."/>
            <person name="Dill B.D."/>
            <person name="Shah M."/>
            <person name="VerBerkmoes N.C."/>
            <person name="Kuo A."/>
            <person name="Terry A."/>
            <person name="Pangilinan J."/>
            <person name="Lindquist E.A."/>
            <person name="Lucas S."/>
            <person name="Paulsen I.T."/>
            <person name="Hattenrath-Lehmann T.K."/>
            <person name="Talmage S.C."/>
            <person name="Walker E.A."/>
            <person name="Koch F."/>
            <person name="Burson A.M."/>
            <person name="Marcoval M.A."/>
            <person name="Tang Y.Z."/>
            <person name="Lecleir G.R."/>
            <person name="Coyne K.J."/>
            <person name="Berg G.M."/>
            <person name="Bertrand E.M."/>
            <person name="Saito M.A."/>
            <person name="Gladyshev V.N."/>
            <person name="Grigoriev I.V."/>
        </authorList>
    </citation>
    <scope>NUCLEOTIDE SEQUENCE [LARGE SCALE GENOMIC DNA]</scope>
    <source>
        <strain evidence="9">CCMP 1984</strain>
    </source>
</reference>
<evidence type="ECO:0000256" key="2">
    <source>
        <dbReference type="ARBA" id="ARBA00022679"/>
    </source>
</evidence>
<dbReference type="GO" id="GO:0005524">
    <property type="term" value="F:ATP binding"/>
    <property type="evidence" value="ECO:0007669"/>
    <property type="project" value="UniProtKB-KW"/>
</dbReference>
<accession>F0Y7X9</accession>
<dbReference type="Proteomes" id="UP000002729">
    <property type="component" value="Unassembled WGS sequence"/>
</dbReference>
<evidence type="ECO:0000313" key="8">
    <source>
        <dbReference type="EMBL" id="EGB08510.1"/>
    </source>
</evidence>
<evidence type="ECO:0000256" key="6">
    <source>
        <dbReference type="SAM" id="MobiDB-lite"/>
    </source>
</evidence>
<dbReference type="EMBL" id="GL833127">
    <property type="protein sequence ID" value="EGB08510.1"/>
    <property type="molecule type" value="Genomic_DNA"/>
</dbReference>
<dbReference type="GO" id="GO:0016301">
    <property type="term" value="F:kinase activity"/>
    <property type="evidence" value="ECO:0007669"/>
    <property type="project" value="UniProtKB-KW"/>
</dbReference>
<dbReference type="PANTHER" id="PTHR45800:SF11">
    <property type="entry name" value="PHOSPHATIDYLINOSITOL 3-KINASE-RELATED PROTEIN KINASE"/>
    <property type="match status" value="1"/>
</dbReference>
<keyword evidence="4" id="KW-0418">Kinase</keyword>
<dbReference type="AlphaFoldDB" id="F0Y7X9"/>
<keyword evidence="5" id="KW-0067">ATP-binding</keyword>
<keyword evidence="9" id="KW-1185">Reference proteome</keyword>
<evidence type="ECO:0000256" key="5">
    <source>
        <dbReference type="ARBA" id="ARBA00022840"/>
    </source>
</evidence>
<dbReference type="OrthoDB" id="5839at2759"/>
<feature type="compositionally biased region" description="Low complexity" evidence="6">
    <location>
        <begin position="607"/>
        <end position="619"/>
    </location>
</feature>
<proteinExistence type="inferred from homology"/>
<keyword evidence="2" id="KW-0808">Transferase</keyword>
<organism evidence="9">
    <name type="scientific">Aureococcus anophagefferens</name>
    <name type="common">Harmful bloom alga</name>
    <dbReference type="NCBI Taxonomy" id="44056"/>
    <lineage>
        <taxon>Eukaryota</taxon>
        <taxon>Sar</taxon>
        <taxon>Stramenopiles</taxon>
        <taxon>Ochrophyta</taxon>
        <taxon>Pelagophyceae</taxon>
        <taxon>Pelagomonadales</taxon>
        <taxon>Pelagomonadaceae</taxon>
        <taxon>Aureococcus</taxon>
    </lineage>
</organism>
<evidence type="ECO:0000259" key="7">
    <source>
        <dbReference type="PROSITE" id="PS50053"/>
    </source>
</evidence>